<proteinExistence type="predicted"/>
<evidence type="ECO:0000313" key="2">
    <source>
        <dbReference type="Proteomes" id="UP000608420"/>
    </source>
</evidence>
<comment type="caution">
    <text evidence="1">The sequence shown here is derived from an EMBL/GenBank/DDBJ whole genome shotgun (WGS) entry which is preliminary data.</text>
</comment>
<dbReference type="RefSeq" id="WP_120464932.1">
    <property type="nucleotide sequence ID" value="NZ_BMIW01000007.1"/>
</dbReference>
<evidence type="ECO:0008006" key="3">
    <source>
        <dbReference type="Google" id="ProtNLM"/>
    </source>
</evidence>
<reference evidence="2" key="1">
    <citation type="journal article" date="2019" name="Int. J. Syst. Evol. Microbiol.">
        <title>The Global Catalogue of Microorganisms (GCM) 10K type strain sequencing project: providing services to taxonomists for standard genome sequencing and annotation.</title>
        <authorList>
            <consortium name="The Broad Institute Genomics Platform"/>
            <consortium name="The Broad Institute Genome Sequencing Center for Infectious Disease"/>
            <person name="Wu L."/>
            <person name="Ma J."/>
        </authorList>
    </citation>
    <scope>NUCLEOTIDE SEQUENCE [LARGE SCALE GENOMIC DNA]</scope>
    <source>
        <strain evidence="2">CGMCC 1.15420</strain>
    </source>
</reference>
<organism evidence="1 2">
    <name type="scientific">Paenibacillus aceti</name>
    <dbReference type="NCBI Taxonomy" id="1820010"/>
    <lineage>
        <taxon>Bacteria</taxon>
        <taxon>Bacillati</taxon>
        <taxon>Bacillota</taxon>
        <taxon>Bacilli</taxon>
        <taxon>Bacillales</taxon>
        <taxon>Paenibacillaceae</taxon>
        <taxon>Paenibacillus</taxon>
    </lineage>
</organism>
<name>A0ABQ1VT07_9BACL</name>
<dbReference type="Pfam" id="PF01527">
    <property type="entry name" value="HTH_Tnp_1"/>
    <property type="match status" value="1"/>
</dbReference>
<evidence type="ECO:0000313" key="1">
    <source>
        <dbReference type="EMBL" id="GGF94143.1"/>
    </source>
</evidence>
<dbReference type="InterPro" id="IPR002514">
    <property type="entry name" value="Transposase_8"/>
</dbReference>
<dbReference type="SUPFAM" id="SSF46689">
    <property type="entry name" value="Homeodomain-like"/>
    <property type="match status" value="1"/>
</dbReference>
<gene>
    <name evidence="1" type="ORF">GCM10010913_14580</name>
</gene>
<sequence length="67" mass="7883">MTKKYDKEFKMETVRLIQEEGKSVAQVAREMDLHQNTIYQLQLQQKLNSGTLMLDSSQYFSSLLVLR</sequence>
<dbReference type="EMBL" id="BMIW01000007">
    <property type="protein sequence ID" value="GGF94143.1"/>
    <property type="molecule type" value="Genomic_DNA"/>
</dbReference>
<accession>A0ABQ1VT07</accession>
<dbReference type="Proteomes" id="UP000608420">
    <property type="component" value="Unassembled WGS sequence"/>
</dbReference>
<protein>
    <recommendedName>
        <fullName evidence="3">Transposase</fullName>
    </recommendedName>
</protein>
<keyword evidence="2" id="KW-1185">Reference proteome</keyword>
<dbReference type="InterPro" id="IPR009057">
    <property type="entry name" value="Homeodomain-like_sf"/>
</dbReference>